<evidence type="ECO:0000313" key="3">
    <source>
        <dbReference type="Proteomes" id="UP001066276"/>
    </source>
</evidence>
<sequence>MRWGSRGPCSSLREIPAHCCLTHGRSGARAEGARGGAARDTQRGPAPVTARASVILHHCQHPCPWGNFEEVEQLPMPNRLVSYVPPPPRVPHTYRSSVIPAEDTGVDAVLLAQLAFDSVSDFFKYITRASK</sequence>
<name>A0AAV7RDK1_PLEWA</name>
<dbReference type="Proteomes" id="UP001066276">
    <property type="component" value="Chromosome 5"/>
</dbReference>
<evidence type="ECO:0000313" key="2">
    <source>
        <dbReference type="EMBL" id="KAJ1149560.1"/>
    </source>
</evidence>
<feature type="region of interest" description="Disordered" evidence="1">
    <location>
        <begin position="28"/>
        <end position="47"/>
    </location>
</feature>
<proteinExistence type="predicted"/>
<dbReference type="EMBL" id="JANPWB010000009">
    <property type="protein sequence ID" value="KAJ1149560.1"/>
    <property type="molecule type" value="Genomic_DNA"/>
</dbReference>
<evidence type="ECO:0000256" key="1">
    <source>
        <dbReference type="SAM" id="MobiDB-lite"/>
    </source>
</evidence>
<keyword evidence="3" id="KW-1185">Reference proteome</keyword>
<accession>A0AAV7RDK1</accession>
<dbReference type="AlphaFoldDB" id="A0AAV7RDK1"/>
<comment type="caution">
    <text evidence="2">The sequence shown here is derived from an EMBL/GenBank/DDBJ whole genome shotgun (WGS) entry which is preliminary data.</text>
</comment>
<organism evidence="2 3">
    <name type="scientific">Pleurodeles waltl</name>
    <name type="common">Iberian ribbed newt</name>
    <dbReference type="NCBI Taxonomy" id="8319"/>
    <lineage>
        <taxon>Eukaryota</taxon>
        <taxon>Metazoa</taxon>
        <taxon>Chordata</taxon>
        <taxon>Craniata</taxon>
        <taxon>Vertebrata</taxon>
        <taxon>Euteleostomi</taxon>
        <taxon>Amphibia</taxon>
        <taxon>Batrachia</taxon>
        <taxon>Caudata</taxon>
        <taxon>Salamandroidea</taxon>
        <taxon>Salamandridae</taxon>
        <taxon>Pleurodelinae</taxon>
        <taxon>Pleurodeles</taxon>
    </lineage>
</organism>
<protein>
    <submittedName>
        <fullName evidence="2">Uncharacterized protein</fullName>
    </submittedName>
</protein>
<reference evidence="2" key="1">
    <citation type="journal article" date="2022" name="bioRxiv">
        <title>Sequencing and chromosome-scale assembly of the giantPleurodeles waltlgenome.</title>
        <authorList>
            <person name="Brown T."/>
            <person name="Elewa A."/>
            <person name="Iarovenko S."/>
            <person name="Subramanian E."/>
            <person name="Araus A.J."/>
            <person name="Petzold A."/>
            <person name="Susuki M."/>
            <person name="Suzuki K.-i.T."/>
            <person name="Hayashi T."/>
            <person name="Toyoda A."/>
            <person name="Oliveira C."/>
            <person name="Osipova E."/>
            <person name="Leigh N.D."/>
            <person name="Simon A."/>
            <person name="Yun M.H."/>
        </authorList>
    </citation>
    <scope>NUCLEOTIDE SEQUENCE</scope>
    <source>
        <strain evidence="2">20211129_DDA</strain>
        <tissue evidence="2">Liver</tissue>
    </source>
</reference>
<gene>
    <name evidence="2" type="ORF">NDU88_002367</name>
</gene>